<gene>
    <name evidence="3" type="ORF">VTJ49DRAFT_6692</name>
</gene>
<dbReference type="PROSITE" id="PS50238">
    <property type="entry name" value="RHOGAP"/>
    <property type="match status" value="1"/>
</dbReference>
<protein>
    <recommendedName>
        <fullName evidence="2">Rho-GAP domain-containing protein</fullName>
    </recommendedName>
</protein>
<evidence type="ECO:0000313" key="3">
    <source>
        <dbReference type="EMBL" id="KAL1841718.1"/>
    </source>
</evidence>
<dbReference type="InterPro" id="IPR008936">
    <property type="entry name" value="Rho_GTPase_activation_prot"/>
</dbReference>
<dbReference type="CDD" id="cd00159">
    <property type="entry name" value="RhoGAP"/>
    <property type="match status" value="1"/>
</dbReference>
<organism evidence="3 4">
    <name type="scientific">Humicola insolens</name>
    <name type="common">Soft-rot fungus</name>
    <dbReference type="NCBI Taxonomy" id="85995"/>
    <lineage>
        <taxon>Eukaryota</taxon>
        <taxon>Fungi</taxon>
        <taxon>Dikarya</taxon>
        <taxon>Ascomycota</taxon>
        <taxon>Pezizomycotina</taxon>
        <taxon>Sordariomycetes</taxon>
        <taxon>Sordariomycetidae</taxon>
        <taxon>Sordariales</taxon>
        <taxon>Chaetomiaceae</taxon>
        <taxon>Mycothermus</taxon>
    </lineage>
</organism>
<feature type="region of interest" description="Disordered" evidence="1">
    <location>
        <begin position="1"/>
        <end position="23"/>
    </location>
</feature>
<dbReference type="PANTHER" id="PTHR45808:SF2">
    <property type="entry name" value="RHO GTPASE-ACTIVATING PROTEIN 68F"/>
    <property type="match status" value="1"/>
</dbReference>
<dbReference type="Gene3D" id="1.10.555.10">
    <property type="entry name" value="Rho GTPase activation protein"/>
    <property type="match status" value="1"/>
</dbReference>
<feature type="domain" description="Rho-GAP" evidence="2">
    <location>
        <begin position="166"/>
        <end position="421"/>
    </location>
</feature>
<dbReference type="InterPro" id="IPR000198">
    <property type="entry name" value="RhoGAP_dom"/>
</dbReference>
<name>A0ABR3VIK7_HUMIN</name>
<dbReference type="SUPFAM" id="SSF48350">
    <property type="entry name" value="GTPase activation domain, GAP"/>
    <property type="match status" value="1"/>
</dbReference>
<reference evidence="3 4" key="1">
    <citation type="journal article" date="2024" name="Commun. Biol.">
        <title>Comparative genomic analysis of thermophilic fungi reveals convergent evolutionary adaptations and gene losses.</title>
        <authorList>
            <person name="Steindorff A.S."/>
            <person name="Aguilar-Pontes M.V."/>
            <person name="Robinson A.J."/>
            <person name="Andreopoulos B."/>
            <person name="LaButti K."/>
            <person name="Kuo A."/>
            <person name="Mondo S."/>
            <person name="Riley R."/>
            <person name="Otillar R."/>
            <person name="Haridas S."/>
            <person name="Lipzen A."/>
            <person name="Grimwood J."/>
            <person name="Schmutz J."/>
            <person name="Clum A."/>
            <person name="Reid I.D."/>
            <person name="Moisan M.C."/>
            <person name="Butler G."/>
            <person name="Nguyen T.T.M."/>
            <person name="Dewar K."/>
            <person name="Conant G."/>
            <person name="Drula E."/>
            <person name="Henrissat B."/>
            <person name="Hansel C."/>
            <person name="Singer S."/>
            <person name="Hutchinson M.I."/>
            <person name="de Vries R.P."/>
            <person name="Natvig D.O."/>
            <person name="Powell A.J."/>
            <person name="Tsang A."/>
            <person name="Grigoriev I.V."/>
        </authorList>
    </citation>
    <scope>NUCLEOTIDE SEQUENCE [LARGE SCALE GENOMIC DNA]</scope>
    <source>
        <strain evidence="3 4">CBS 620.91</strain>
    </source>
</reference>
<dbReference type="PANTHER" id="PTHR45808">
    <property type="entry name" value="RHO GTPASE-ACTIVATING PROTEIN 68F"/>
    <property type="match status" value="1"/>
</dbReference>
<dbReference type="Proteomes" id="UP001583172">
    <property type="component" value="Unassembled WGS sequence"/>
</dbReference>
<proteinExistence type="predicted"/>
<sequence>MDPELTHSADTPLAGRAASPKPTRFLRASETTMLDGWRQNARETSVSWTPSSKDFAEFPDADNVGPQDYFIQEFNRLAQEVGPILPSTNPFPVPRPQQLRRSWISRTFRRQVSEAHSPNSTQLDKKIKKRRSVGDLALHLVNGAREDNLKGRDLPTLVRLCGKSTLHLPSEYSPGSLILPTCFRATAHYLVQHGPNTRGVFRIPGSVRTVNALYSYYSADGEDSDDISSTICSPSLPSHINAGPHEVGSIFKRLLSGLPGGILGSLLLFEKLAEVQKTHKTKDRGRLIALAIGATVKSHLQQDLIFAVFGLLGLIGRAAEQVPRDLEPRRSHPTSDLMGYGALGIVFGPLLVGDLLHSYNIPAVDDASSSNVAPTPPSNMKIEGRATNAADGSLSQALIVDRISVANGVAEMLITNWRDVVRPGYRCSRLGQSAQESFRLRLPLSLISYEFRTRIANPC</sequence>
<evidence type="ECO:0000256" key="1">
    <source>
        <dbReference type="SAM" id="MobiDB-lite"/>
    </source>
</evidence>
<accession>A0ABR3VIK7</accession>
<evidence type="ECO:0000259" key="2">
    <source>
        <dbReference type="PROSITE" id="PS50238"/>
    </source>
</evidence>
<comment type="caution">
    <text evidence="3">The sequence shown here is derived from an EMBL/GenBank/DDBJ whole genome shotgun (WGS) entry which is preliminary data.</text>
</comment>
<dbReference type="Pfam" id="PF00620">
    <property type="entry name" value="RhoGAP"/>
    <property type="match status" value="1"/>
</dbReference>
<dbReference type="EMBL" id="JAZGSY010000066">
    <property type="protein sequence ID" value="KAL1841718.1"/>
    <property type="molecule type" value="Genomic_DNA"/>
</dbReference>
<dbReference type="SMART" id="SM00324">
    <property type="entry name" value="RhoGAP"/>
    <property type="match status" value="1"/>
</dbReference>
<evidence type="ECO:0000313" key="4">
    <source>
        <dbReference type="Proteomes" id="UP001583172"/>
    </source>
</evidence>
<keyword evidence="4" id="KW-1185">Reference proteome</keyword>